<proteinExistence type="predicted"/>
<evidence type="ECO:0000256" key="1">
    <source>
        <dbReference type="SAM" id="MobiDB-lite"/>
    </source>
</evidence>
<feature type="region of interest" description="Disordered" evidence="1">
    <location>
        <begin position="123"/>
        <end position="155"/>
    </location>
</feature>
<dbReference type="Proteomes" id="UP000717328">
    <property type="component" value="Unassembled WGS sequence"/>
</dbReference>
<reference evidence="2" key="2">
    <citation type="submission" date="2021-10" db="EMBL/GenBank/DDBJ databases">
        <title>Phylogenomics reveals ancestral predisposition of the termite-cultivated fungus Termitomyces towards a domesticated lifestyle.</title>
        <authorList>
            <person name="Auxier B."/>
            <person name="Grum-Grzhimaylo A."/>
            <person name="Cardenas M.E."/>
            <person name="Lodge J.D."/>
            <person name="Laessoe T."/>
            <person name="Pedersen O."/>
            <person name="Smith M.E."/>
            <person name="Kuyper T.W."/>
            <person name="Franco-Molano E.A."/>
            <person name="Baroni T.J."/>
            <person name="Aanen D.K."/>
        </authorList>
    </citation>
    <scope>NUCLEOTIDE SEQUENCE</scope>
    <source>
        <strain evidence="2">D49</strain>
    </source>
</reference>
<dbReference type="EMBL" id="JABCKI010001048">
    <property type="protein sequence ID" value="KAG5649407.1"/>
    <property type="molecule type" value="Genomic_DNA"/>
</dbReference>
<reference evidence="2" key="1">
    <citation type="submission" date="2021-02" db="EMBL/GenBank/DDBJ databases">
        <authorList>
            <person name="Nieuwenhuis M."/>
            <person name="Van De Peppel L.J.J."/>
        </authorList>
    </citation>
    <scope>NUCLEOTIDE SEQUENCE</scope>
    <source>
        <strain evidence="2">D49</strain>
    </source>
</reference>
<comment type="caution">
    <text evidence="2">The sequence shown here is derived from an EMBL/GenBank/DDBJ whole genome shotgun (WGS) entry which is preliminary data.</text>
</comment>
<evidence type="ECO:0000313" key="3">
    <source>
        <dbReference type="Proteomes" id="UP000717328"/>
    </source>
</evidence>
<keyword evidence="3" id="KW-1185">Reference proteome</keyword>
<organism evidence="2 3">
    <name type="scientific">Sphagnurus paluster</name>
    <dbReference type="NCBI Taxonomy" id="117069"/>
    <lineage>
        <taxon>Eukaryota</taxon>
        <taxon>Fungi</taxon>
        <taxon>Dikarya</taxon>
        <taxon>Basidiomycota</taxon>
        <taxon>Agaricomycotina</taxon>
        <taxon>Agaricomycetes</taxon>
        <taxon>Agaricomycetidae</taxon>
        <taxon>Agaricales</taxon>
        <taxon>Tricholomatineae</taxon>
        <taxon>Lyophyllaceae</taxon>
        <taxon>Sphagnurus</taxon>
    </lineage>
</organism>
<feature type="compositionally biased region" description="Acidic residues" evidence="1">
    <location>
        <begin position="141"/>
        <end position="155"/>
    </location>
</feature>
<evidence type="ECO:0000313" key="2">
    <source>
        <dbReference type="EMBL" id="KAG5649407.1"/>
    </source>
</evidence>
<name>A0A9P7GM30_9AGAR</name>
<accession>A0A9P7GM30</accession>
<feature type="compositionally biased region" description="Basic and acidic residues" evidence="1">
    <location>
        <begin position="123"/>
        <end position="140"/>
    </location>
</feature>
<dbReference type="AlphaFoldDB" id="A0A9P7GM30"/>
<gene>
    <name evidence="2" type="ORF">H0H81_004048</name>
</gene>
<sequence>MVVKISLTNKSVASLIIPLHHERIYGEALHSITLVSVDDTTPHPPFNFIELDQLYRTREDVLTWASGWGGLASWDVGLDLSRQRAIDEGHDALWKDEIVNHVHLGRRMLSRMQLLEENLPTEMWKHTSDSEDDGDYRSDNCGDDGDEEMSDEEDK</sequence>
<protein>
    <submittedName>
        <fullName evidence="2">Uncharacterized protein</fullName>
    </submittedName>
</protein>